<accession>A0A4C1T6Z1</accession>
<keyword evidence="3" id="KW-1185">Reference proteome</keyword>
<feature type="region of interest" description="Disordered" evidence="1">
    <location>
        <begin position="107"/>
        <end position="145"/>
    </location>
</feature>
<name>A0A4C1T6Z1_EUMVA</name>
<gene>
    <name evidence="2" type="ORF">EVAR_5755_1</name>
</gene>
<comment type="caution">
    <text evidence="2">The sequence shown here is derived from an EMBL/GenBank/DDBJ whole genome shotgun (WGS) entry which is preliminary data.</text>
</comment>
<feature type="region of interest" description="Disordered" evidence="1">
    <location>
        <begin position="53"/>
        <end position="91"/>
    </location>
</feature>
<feature type="compositionally biased region" description="Polar residues" evidence="1">
    <location>
        <begin position="127"/>
        <end position="139"/>
    </location>
</feature>
<evidence type="ECO:0000313" key="3">
    <source>
        <dbReference type="Proteomes" id="UP000299102"/>
    </source>
</evidence>
<protein>
    <submittedName>
        <fullName evidence="2">Uncharacterized protein</fullName>
    </submittedName>
</protein>
<evidence type="ECO:0000313" key="2">
    <source>
        <dbReference type="EMBL" id="GBP09320.1"/>
    </source>
</evidence>
<dbReference type="Proteomes" id="UP000299102">
    <property type="component" value="Unassembled WGS sequence"/>
</dbReference>
<organism evidence="2 3">
    <name type="scientific">Eumeta variegata</name>
    <name type="common">Bagworm moth</name>
    <name type="synonym">Eumeta japonica</name>
    <dbReference type="NCBI Taxonomy" id="151549"/>
    <lineage>
        <taxon>Eukaryota</taxon>
        <taxon>Metazoa</taxon>
        <taxon>Ecdysozoa</taxon>
        <taxon>Arthropoda</taxon>
        <taxon>Hexapoda</taxon>
        <taxon>Insecta</taxon>
        <taxon>Pterygota</taxon>
        <taxon>Neoptera</taxon>
        <taxon>Endopterygota</taxon>
        <taxon>Lepidoptera</taxon>
        <taxon>Glossata</taxon>
        <taxon>Ditrysia</taxon>
        <taxon>Tineoidea</taxon>
        <taxon>Psychidae</taxon>
        <taxon>Oiketicinae</taxon>
        <taxon>Eumeta</taxon>
    </lineage>
</organism>
<proteinExistence type="predicted"/>
<sequence length="205" mass="22956">MRALVKSNSARLTGFLSHTSVPFREITQTAEKQEERCYTSKRKSRPFILQQQSVWQHRPSAHNRSPHGDTIDDSLMESEGSTTSDSVHFPDSHPITLELRKLDHLAPTETRVSKKRKKLTKVRQSKNDPCTETESVSMRSSEDILPEEFYDARESYHGLSENATSGAQAISQVRSDEGAPGYTIPVTSGRPAQSDTLIESSKNVI</sequence>
<reference evidence="2 3" key="1">
    <citation type="journal article" date="2019" name="Commun. Biol.">
        <title>The bagworm genome reveals a unique fibroin gene that provides high tensile strength.</title>
        <authorList>
            <person name="Kono N."/>
            <person name="Nakamura H."/>
            <person name="Ohtoshi R."/>
            <person name="Tomita M."/>
            <person name="Numata K."/>
            <person name="Arakawa K."/>
        </authorList>
    </citation>
    <scope>NUCLEOTIDE SEQUENCE [LARGE SCALE GENOMIC DNA]</scope>
</reference>
<evidence type="ECO:0000256" key="1">
    <source>
        <dbReference type="SAM" id="MobiDB-lite"/>
    </source>
</evidence>
<feature type="compositionally biased region" description="Basic residues" evidence="1">
    <location>
        <begin position="113"/>
        <end position="124"/>
    </location>
</feature>
<feature type="compositionally biased region" description="Polar residues" evidence="1">
    <location>
        <begin position="190"/>
        <end position="205"/>
    </location>
</feature>
<dbReference type="AlphaFoldDB" id="A0A4C1T6Z1"/>
<dbReference type="EMBL" id="BGZK01000035">
    <property type="protein sequence ID" value="GBP09320.1"/>
    <property type="molecule type" value="Genomic_DNA"/>
</dbReference>
<feature type="region of interest" description="Disordered" evidence="1">
    <location>
        <begin position="173"/>
        <end position="205"/>
    </location>
</feature>